<evidence type="ECO:0000313" key="2">
    <source>
        <dbReference type="EMBL" id="AZU62382.1"/>
    </source>
</evidence>
<dbReference type="STRING" id="1193713.GCA_001636315_05333"/>
<keyword evidence="3" id="KW-1185">Reference proteome</keyword>
<dbReference type="OrthoDB" id="2376237at2"/>
<accession>A0A3Q9QVH1</accession>
<gene>
    <name evidence="2" type="ORF">CHR53_14450</name>
</gene>
<sequence>MALVSIYTVGRLNHPYDHPASREFFQVGNEVYRQATKSGLIEMFSPEGIPFPEETVKGNGSPILTLTVWRSIQSLYRFTYSGKHMQALRDRSRWIESYPDKHLSYVVWWTEMVGDVSWEEAFRRYNHYIQHGPTPFAFDFKHAFDEKGEMFLINTKNDVKE</sequence>
<feature type="domain" description="DUF3291" evidence="1">
    <location>
        <begin position="7"/>
        <end position="142"/>
    </location>
</feature>
<dbReference type="Proteomes" id="UP000282892">
    <property type="component" value="Chromosome"/>
</dbReference>
<dbReference type="EMBL" id="CP022572">
    <property type="protein sequence ID" value="AZU62382.1"/>
    <property type="molecule type" value="Genomic_DNA"/>
</dbReference>
<name>A0A3Q9QVH1_9BACI</name>
<proteinExistence type="predicted"/>
<protein>
    <submittedName>
        <fullName evidence="2">DUF3291 domain-containing protein</fullName>
    </submittedName>
</protein>
<dbReference type="KEGG" id="nmk:CHR53_14450"/>
<evidence type="ECO:0000313" key="3">
    <source>
        <dbReference type="Proteomes" id="UP000282892"/>
    </source>
</evidence>
<dbReference type="AlphaFoldDB" id="A0A3Q9QVH1"/>
<evidence type="ECO:0000259" key="1">
    <source>
        <dbReference type="Pfam" id="PF11695"/>
    </source>
</evidence>
<dbReference type="InterPro" id="IPR021708">
    <property type="entry name" value="DUF3291"/>
</dbReference>
<dbReference type="RefSeq" id="WP_066399603.1">
    <property type="nucleotide sequence ID" value="NZ_CP022572.1"/>
</dbReference>
<dbReference type="Pfam" id="PF11695">
    <property type="entry name" value="DUF3291"/>
    <property type="match status" value="1"/>
</dbReference>
<reference evidence="2 3" key="1">
    <citation type="submission" date="2017-07" db="EMBL/GenBank/DDBJ databases">
        <title>The complete genome sequence of Bacillus mesonae strain H20-5, an efficient strain improving plant abiotic stress resistance.</title>
        <authorList>
            <person name="Kim S.Y."/>
            <person name="Song H."/>
            <person name="Sang M.K."/>
            <person name="Weon H.-Y."/>
            <person name="Song J."/>
        </authorList>
    </citation>
    <scope>NUCLEOTIDE SEQUENCE [LARGE SCALE GENOMIC DNA]</scope>
    <source>
        <strain evidence="2 3">H20-5</strain>
    </source>
</reference>
<organism evidence="2 3">
    <name type="scientific">Neobacillus mesonae</name>
    <dbReference type="NCBI Taxonomy" id="1193713"/>
    <lineage>
        <taxon>Bacteria</taxon>
        <taxon>Bacillati</taxon>
        <taxon>Bacillota</taxon>
        <taxon>Bacilli</taxon>
        <taxon>Bacillales</taxon>
        <taxon>Bacillaceae</taxon>
        <taxon>Neobacillus</taxon>
    </lineage>
</organism>